<keyword evidence="4" id="KW-0804">Transcription</keyword>
<dbReference type="PANTHER" id="PTHR30055:SF240">
    <property type="entry name" value="HTH-TYPE TRANSCRIPTIONAL REGULATOR ACRR"/>
    <property type="match status" value="1"/>
</dbReference>
<evidence type="ECO:0000256" key="4">
    <source>
        <dbReference type="ARBA" id="ARBA00023163"/>
    </source>
</evidence>
<feature type="DNA-binding region" description="H-T-H motif" evidence="5">
    <location>
        <begin position="32"/>
        <end position="51"/>
    </location>
</feature>
<dbReference type="Pfam" id="PF00440">
    <property type="entry name" value="TetR_N"/>
    <property type="match status" value="1"/>
</dbReference>
<protein>
    <submittedName>
        <fullName evidence="7">TetR family transcriptional regulator</fullName>
    </submittedName>
</protein>
<dbReference type="PRINTS" id="PR00455">
    <property type="entry name" value="HTHTETR"/>
</dbReference>
<dbReference type="PROSITE" id="PS01081">
    <property type="entry name" value="HTH_TETR_1"/>
    <property type="match status" value="1"/>
</dbReference>
<accession>A0ABY4DZC6</accession>
<evidence type="ECO:0000256" key="2">
    <source>
        <dbReference type="ARBA" id="ARBA00023015"/>
    </source>
</evidence>
<dbReference type="RefSeq" id="WP_159061470.1">
    <property type="nucleotide sequence ID" value="NZ_CABKVG010000010.1"/>
</dbReference>
<dbReference type="InterPro" id="IPR009057">
    <property type="entry name" value="Homeodomain-like_sf"/>
</dbReference>
<dbReference type="InterPro" id="IPR001647">
    <property type="entry name" value="HTH_TetR"/>
</dbReference>
<keyword evidence="2" id="KW-0805">Transcription regulation</keyword>
<evidence type="ECO:0000256" key="3">
    <source>
        <dbReference type="ARBA" id="ARBA00023125"/>
    </source>
</evidence>
<keyword evidence="3 5" id="KW-0238">DNA-binding</keyword>
<dbReference type="EMBL" id="CP091511">
    <property type="protein sequence ID" value="UOO88871.1"/>
    <property type="molecule type" value="Genomic_DNA"/>
</dbReference>
<dbReference type="PANTHER" id="PTHR30055">
    <property type="entry name" value="HTH-TYPE TRANSCRIPTIONAL REGULATOR RUTR"/>
    <property type="match status" value="1"/>
</dbReference>
<evidence type="ECO:0000313" key="8">
    <source>
        <dbReference type="Proteomes" id="UP000832011"/>
    </source>
</evidence>
<dbReference type="SUPFAM" id="SSF46689">
    <property type="entry name" value="Homeodomain-like"/>
    <property type="match status" value="1"/>
</dbReference>
<feature type="domain" description="HTH tetR-type" evidence="6">
    <location>
        <begin position="9"/>
        <end position="69"/>
    </location>
</feature>
<gene>
    <name evidence="7" type="ORF">LVJ82_15650</name>
</gene>
<evidence type="ECO:0000259" key="6">
    <source>
        <dbReference type="PROSITE" id="PS50977"/>
    </source>
</evidence>
<organism evidence="7 8">
    <name type="scientific">Vitreoscilla massiliensis</name>
    <dbReference type="NCBI Taxonomy" id="1689272"/>
    <lineage>
        <taxon>Bacteria</taxon>
        <taxon>Pseudomonadati</taxon>
        <taxon>Pseudomonadota</taxon>
        <taxon>Betaproteobacteria</taxon>
        <taxon>Neisseriales</taxon>
        <taxon>Neisseriaceae</taxon>
        <taxon>Vitreoscilla</taxon>
    </lineage>
</organism>
<dbReference type="Gene3D" id="1.10.357.10">
    <property type="entry name" value="Tetracycline Repressor, domain 2"/>
    <property type="match status" value="1"/>
</dbReference>
<sequence length="212" mass="24268">MKRCKQDAEKTKLQLIDAACEVFYREGVARATLEQIAREAGVTRGALYWHFNNKVDILDALFQETMPSIEALQGRLVGLQADDFWLGLEQHYIHVLHRLETEERFRKFCTVMHLKCEQTQSNAQVVDLLKQYRHTWIQVTQNIVAEAVASTALPAQTDVILTTKLLCSLLVGIMVAYLGEVEEKKDVSKVVSPEPMLTHMLRLMRQSPMLKN</sequence>
<evidence type="ECO:0000313" key="7">
    <source>
        <dbReference type="EMBL" id="UOO88871.1"/>
    </source>
</evidence>
<dbReference type="Proteomes" id="UP000832011">
    <property type="component" value="Chromosome"/>
</dbReference>
<name>A0ABY4DZC6_9NEIS</name>
<dbReference type="SUPFAM" id="SSF48498">
    <property type="entry name" value="Tetracyclin repressor-like, C-terminal domain"/>
    <property type="match status" value="1"/>
</dbReference>
<keyword evidence="8" id="KW-1185">Reference proteome</keyword>
<dbReference type="InterPro" id="IPR036271">
    <property type="entry name" value="Tet_transcr_reg_TetR-rel_C_sf"/>
</dbReference>
<dbReference type="InterPro" id="IPR050109">
    <property type="entry name" value="HTH-type_TetR-like_transc_reg"/>
</dbReference>
<evidence type="ECO:0000256" key="5">
    <source>
        <dbReference type="PROSITE-ProRule" id="PRU00335"/>
    </source>
</evidence>
<keyword evidence="1" id="KW-0678">Repressor</keyword>
<dbReference type="InterPro" id="IPR023772">
    <property type="entry name" value="DNA-bd_HTH_TetR-type_CS"/>
</dbReference>
<proteinExistence type="predicted"/>
<dbReference type="PROSITE" id="PS50977">
    <property type="entry name" value="HTH_TETR_2"/>
    <property type="match status" value="1"/>
</dbReference>
<evidence type="ECO:0000256" key="1">
    <source>
        <dbReference type="ARBA" id="ARBA00022491"/>
    </source>
</evidence>
<reference evidence="7 8" key="1">
    <citation type="journal article" date="2022" name="Res Sq">
        <title>Evolution of multicellular longitudinally dividing oral cavity symbionts (Neisseriaceae).</title>
        <authorList>
            <person name="Nyongesa S."/>
            <person name="Weber P."/>
            <person name="Bernet E."/>
            <person name="Pullido F."/>
            <person name="Nieckarz M."/>
            <person name="Delaby M."/>
            <person name="Nieves C."/>
            <person name="Viehboeck T."/>
            <person name="Krause N."/>
            <person name="Rivera-Millot A."/>
            <person name="Nakamura A."/>
            <person name="Vischer N."/>
            <person name="VanNieuwenhze M."/>
            <person name="Brun Y."/>
            <person name="Cava F."/>
            <person name="Bulgheresi S."/>
            <person name="Veyrier F."/>
        </authorList>
    </citation>
    <scope>NUCLEOTIDE SEQUENCE [LARGE SCALE GENOMIC DNA]</scope>
    <source>
        <strain evidence="7 8">SN4</strain>
    </source>
</reference>